<keyword evidence="3" id="KW-0217">Developmental protein</keyword>
<feature type="compositionally biased region" description="Polar residues" evidence="7">
    <location>
        <begin position="73"/>
        <end position="86"/>
    </location>
</feature>
<dbReference type="GO" id="GO:0007283">
    <property type="term" value="P:spermatogenesis"/>
    <property type="evidence" value="ECO:0007669"/>
    <property type="project" value="UniProtKB-KW"/>
</dbReference>
<proteinExistence type="predicted"/>
<keyword evidence="9" id="KW-1185">Reference proteome</keyword>
<dbReference type="PANTHER" id="PTHR17005">
    <property type="entry name" value="MALE-ENHANCED ANTIGEN-1"/>
    <property type="match status" value="1"/>
</dbReference>
<evidence type="ECO:0000256" key="3">
    <source>
        <dbReference type="ARBA" id="ARBA00022473"/>
    </source>
</evidence>
<evidence type="ECO:0000313" key="8">
    <source>
        <dbReference type="EMBL" id="KAK7078468.1"/>
    </source>
</evidence>
<keyword evidence="6" id="KW-0744">Spermatogenesis</keyword>
<sequence length="199" mass="21570">MSPVPEPVHSGRGGPGDGEEELNPPPGIVNGPLTSSSDEEADNIDAHDPNHAGYQPLPQDYEDEQEDGGIDYSSLSGLMSALNTHGPNVIESGTEDTAEGSALEDNGNHTEEYISLQTQNIVQESAIQRWHEENLEQAAIWNANPSDQLSLDGNKVEEIKAVMASFTLPQSAIPPWAQNLSDEDWKNQVKCLISRKTSK</sequence>
<evidence type="ECO:0000256" key="1">
    <source>
        <dbReference type="ARBA" id="ARBA00002540"/>
    </source>
</evidence>
<keyword evidence="5" id="KW-0221">Differentiation</keyword>
<feature type="region of interest" description="Disordered" evidence="7">
    <location>
        <begin position="1"/>
        <end position="105"/>
    </location>
</feature>
<evidence type="ECO:0000256" key="5">
    <source>
        <dbReference type="ARBA" id="ARBA00022782"/>
    </source>
</evidence>
<reference evidence="8 9" key="1">
    <citation type="submission" date="2023-11" db="EMBL/GenBank/DDBJ databases">
        <title>Halocaridina rubra genome assembly.</title>
        <authorList>
            <person name="Smith C."/>
        </authorList>
    </citation>
    <scope>NUCLEOTIDE SEQUENCE [LARGE SCALE GENOMIC DNA]</scope>
    <source>
        <strain evidence="8">EP-1</strain>
        <tissue evidence="8">Whole</tissue>
    </source>
</reference>
<gene>
    <name evidence="8" type="ORF">SK128_012656</name>
</gene>
<dbReference type="Proteomes" id="UP001381693">
    <property type="component" value="Unassembled WGS sequence"/>
</dbReference>
<evidence type="ECO:0000256" key="7">
    <source>
        <dbReference type="SAM" id="MobiDB-lite"/>
    </source>
</evidence>
<accession>A0AAN8XBX5</accession>
<evidence type="ECO:0000256" key="6">
    <source>
        <dbReference type="ARBA" id="ARBA00022871"/>
    </source>
</evidence>
<name>A0AAN8XBX5_HALRR</name>
<evidence type="ECO:0000256" key="4">
    <source>
        <dbReference type="ARBA" id="ARBA00022553"/>
    </source>
</evidence>
<dbReference type="AlphaFoldDB" id="A0AAN8XBX5"/>
<comment type="function">
    <text evidence="1">May play an important role in spermatogenesis and/or testis development.</text>
</comment>
<evidence type="ECO:0000313" key="9">
    <source>
        <dbReference type="Proteomes" id="UP001381693"/>
    </source>
</evidence>
<feature type="compositionally biased region" description="Acidic residues" evidence="7">
    <location>
        <begin position="60"/>
        <end position="69"/>
    </location>
</feature>
<evidence type="ECO:0000256" key="2">
    <source>
        <dbReference type="ARBA" id="ARBA00022245"/>
    </source>
</evidence>
<comment type="caution">
    <text evidence="8">The sequence shown here is derived from an EMBL/GenBank/DDBJ whole genome shotgun (WGS) entry which is preliminary data.</text>
</comment>
<dbReference type="EMBL" id="JAXCGZ010007817">
    <property type="protein sequence ID" value="KAK7078468.1"/>
    <property type="molecule type" value="Genomic_DNA"/>
</dbReference>
<dbReference type="Pfam" id="PF06910">
    <property type="entry name" value="MEA1"/>
    <property type="match status" value="1"/>
</dbReference>
<keyword evidence="4" id="KW-0597">Phosphoprotein</keyword>
<dbReference type="GO" id="GO:0030154">
    <property type="term" value="P:cell differentiation"/>
    <property type="evidence" value="ECO:0007669"/>
    <property type="project" value="UniProtKB-KW"/>
</dbReference>
<organism evidence="8 9">
    <name type="scientific">Halocaridina rubra</name>
    <name type="common">Hawaiian red shrimp</name>
    <dbReference type="NCBI Taxonomy" id="373956"/>
    <lineage>
        <taxon>Eukaryota</taxon>
        <taxon>Metazoa</taxon>
        <taxon>Ecdysozoa</taxon>
        <taxon>Arthropoda</taxon>
        <taxon>Crustacea</taxon>
        <taxon>Multicrustacea</taxon>
        <taxon>Malacostraca</taxon>
        <taxon>Eumalacostraca</taxon>
        <taxon>Eucarida</taxon>
        <taxon>Decapoda</taxon>
        <taxon>Pleocyemata</taxon>
        <taxon>Caridea</taxon>
        <taxon>Atyoidea</taxon>
        <taxon>Atyidae</taxon>
        <taxon>Halocaridina</taxon>
    </lineage>
</organism>
<dbReference type="InterPro" id="IPR009685">
    <property type="entry name" value="MEA1"/>
</dbReference>
<protein>
    <recommendedName>
        <fullName evidence="2">Male-enhanced antigen 1</fullName>
    </recommendedName>
</protein>